<sequence>MKTIIIGLTGASSSGKSTIACILSTILPNCQIIHEDDFFKPESDVPYDESRKDRDWDCPDAIDFVKLKHTIRTLKEPSQYDSTIESIVADSGNGYYDYVLKSTEPPRSDASFQNDETVILKAKKSVSEILDSKYKNNYRIILLDGFLLLHDEELLELFDFTLFFKTNYQSLKDRREKRHYTVGESLWVDPPGYFDQFVWPGYYIYHKDRFTNDDENVVKLTGGVLKSDFKDKYKVFEFSNQDNCDANRLIQDVISVVTEEL</sequence>
<organism evidence="2 3">
    <name type="scientific">Pichia kluyveri</name>
    <name type="common">Yeast</name>
    <dbReference type="NCBI Taxonomy" id="36015"/>
    <lineage>
        <taxon>Eukaryota</taxon>
        <taxon>Fungi</taxon>
        <taxon>Dikarya</taxon>
        <taxon>Ascomycota</taxon>
        <taxon>Saccharomycotina</taxon>
        <taxon>Pichiomycetes</taxon>
        <taxon>Pichiales</taxon>
        <taxon>Pichiaceae</taxon>
        <taxon>Pichia</taxon>
    </lineage>
</organism>
<dbReference type="Proteomes" id="UP001378960">
    <property type="component" value="Unassembled WGS sequence"/>
</dbReference>
<dbReference type="PRINTS" id="PR00988">
    <property type="entry name" value="URIDINKINASE"/>
</dbReference>
<dbReference type="SUPFAM" id="SSF52540">
    <property type="entry name" value="P-loop containing nucleoside triphosphate hydrolases"/>
    <property type="match status" value="1"/>
</dbReference>
<comment type="caution">
    <text evidence="2">The sequence shown here is derived from an EMBL/GenBank/DDBJ whole genome shotgun (WGS) entry which is preliminary data.</text>
</comment>
<dbReference type="Pfam" id="PF00485">
    <property type="entry name" value="PRK"/>
    <property type="match status" value="1"/>
</dbReference>
<accession>A0AAV5R1F0</accession>
<gene>
    <name evidence="2" type="ORF">DAPK24_014520</name>
</gene>
<keyword evidence="2" id="KW-0808">Transferase</keyword>
<dbReference type="PANTHER" id="PTHR10285">
    <property type="entry name" value="URIDINE KINASE"/>
    <property type="match status" value="1"/>
</dbReference>
<dbReference type="EMBL" id="BTGB01000001">
    <property type="protein sequence ID" value="GMM44877.1"/>
    <property type="molecule type" value="Genomic_DNA"/>
</dbReference>
<proteinExistence type="predicted"/>
<protein>
    <submittedName>
        <fullName evidence="2">Ribosylnicotinamide kinase</fullName>
    </submittedName>
</protein>
<name>A0AAV5R1F0_PICKL</name>
<keyword evidence="2" id="KW-0418">Kinase</keyword>
<feature type="domain" description="Phosphoribulokinase/uridine kinase" evidence="1">
    <location>
        <begin position="5"/>
        <end position="166"/>
    </location>
</feature>
<dbReference type="Gene3D" id="3.40.50.300">
    <property type="entry name" value="P-loop containing nucleotide triphosphate hydrolases"/>
    <property type="match status" value="1"/>
</dbReference>
<dbReference type="InterPro" id="IPR006083">
    <property type="entry name" value="PRK/URK"/>
</dbReference>
<dbReference type="AlphaFoldDB" id="A0AAV5R1F0"/>
<evidence type="ECO:0000259" key="1">
    <source>
        <dbReference type="Pfam" id="PF00485"/>
    </source>
</evidence>
<dbReference type="GO" id="GO:0005524">
    <property type="term" value="F:ATP binding"/>
    <property type="evidence" value="ECO:0007669"/>
    <property type="project" value="InterPro"/>
</dbReference>
<evidence type="ECO:0000313" key="3">
    <source>
        <dbReference type="Proteomes" id="UP001378960"/>
    </source>
</evidence>
<dbReference type="GO" id="GO:0016301">
    <property type="term" value="F:kinase activity"/>
    <property type="evidence" value="ECO:0007669"/>
    <property type="project" value="UniProtKB-KW"/>
</dbReference>
<keyword evidence="3" id="KW-1185">Reference proteome</keyword>
<evidence type="ECO:0000313" key="2">
    <source>
        <dbReference type="EMBL" id="GMM44877.1"/>
    </source>
</evidence>
<reference evidence="2 3" key="1">
    <citation type="journal article" date="2023" name="Elife">
        <title>Identification of key yeast species and microbe-microbe interactions impacting larval growth of Drosophila in the wild.</title>
        <authorList>
            <person name="Mure A."/>
            <person name="Sugiura Y."/>
            <person name="Maeda R."/>
            <person name="Honda K."/>
            <person name="Sakurai N."/>
            <person name="Takahashi Y."/>
            <person name="Watada M."/>
            <person name="Katoh T."/>
            <person name="Gotoh A."/>
            <person name="Gotoh Y."/>
            <person name="Taniguchi I."/>
            <person name="Nakamura K."/>
            <person name="Hayashi T."/>
            <person name="Katayama T."/>
            <person name="Uemura T."/>
            <person name="Hattori Y."/>
        </authorList>
    </citation>
    <scope>NUCLEOTIDE SEQUENCE [LARGE SCALE GENOMIC DNA]</scope>
    <source>
        <strain evidence="2 3">PK-24</strain>
    </source>
</reference>
<dbReference type="InterPro" id="IPR027417">
    <property type="entry name" value="P-loop_NTPase"/>
</dbReference>